<evidence type="ECO:0000256" key="1">
    <source>
        <dbReference type="SAM" id="MobiDB-lite"/>
    </source>
</evidence>
<accession>A0A9N9HFE4</accession>
<protein>
    <submittedName>
        <fullName evidence="2">2484_t:CDS:1</fullName>
    </submittedName>
</protein>
<dbReference type="EMBL" id="CAJVPI010005012">
    <property type="protein sequence ID" value="CAG8671316.1"/>
    <property type="molecule type" value="Genomic_DNA"/>
</dbReference>
<gene>
    <name evidence="2" type="ORF">PBRASI_LOCUS11318</name>
</gene>
<keyword evidence="3" id="KW-1185">Reference proteome</keyword>
<reference evidence="2" key="1">
    <citation type="submission" date="2021-06" db="EMBL/GenBank/DDBJ databases">
        <authorList>
            <person name="Kallberg Y."/>
            <person name="Tangrot J."/>
            <person name="Rosling A."/>
        </authorList>
    </citation>
    <scope>NUCLEOTIDE SEQUENCE</scope>
    <source>
        <strain evidence="2">BR232B</strain>
    </source>
</reference>
<feature type="non-terminal residue" evidence="2">
    <location>
        <position position="1"/>
    </location>
</feature>
<comment type="caution">
    <text evidence="2">The sequence shown here is derived from an EMBL/GenBank/DDBJ whole genome shotgun (WGS) entry which is preliminary data.</text>
</comment>
<sequence>AEQVSKASRDRKLGTGATTSGNKPDVRVKLFFEANVDERKQRKNLQQKDMQTLRE</sequence>
<name>A0A9N9HFE4_9GLOM</name>
<evidence type="ECO:0000313" key="2">
    <source>
        <dbReference type="EMBL" id="CAG8671316.1"/>
    </source>
</evidence>
<dbReference type="AlphaFoldDB" id="A0A9N9HFE4"/>
<proteinExistence type="predicted"/>
<feature type="region of interest" description="Disordered" evidence="1">
    <location>
        <begin position="1"/>
        <end position="25"/>
    </location>
</feature>
<organism evidence="2 3">
    <name type="scientific">Paraglomus brasilianum</name>
    <dbReference type="NCBI Taxonomy" id="144538"/>
    <lineage>
        <taxon>Eukaryota</taxon>
        <taxon>Fungi</taxon>
        <taxon>Fungi incertae sedis</taxon>
        <taxon>Mucoromycota</taxon>
        <taxon>Glomeromycotina</taxon>
        <taxon>Glomeromycetes</taxon>
        <taxon>Paraglomerales</taxon>
        <taxon>Paraglomeraceae</taxon>
        <taxon>Paraglomus</taxon>
    </lineage>
</organism>
<evidence type="ECO:0000313" key="3">
    <source>
        <dbReference type="Proteomes" id="UP000789739"/>
    </source>
</evidence>
<dbReference type="Proteomes" id="UP000789739">
    <property type="component" value="Unassembled WGS sequence"/>
</dbReference>